<dbReference type="Pfam" id="PF12833">
    <property type="entry name" value="HTH_18"/>
    <property type="match status" value="1"/>
</dbReference>
<dbReference type="InterPro" id="IPR009057">
    <property type="entry name" value="Homeodomain-like_sf"/>
</dbReference>
<dbReference type="AlphaFoldDB" id="A0A927BWK1"/>
<organism evidence="5 6">
    <name type="scientific">Paenibacillus sabuli</name>
    <dbReference type="NCBI Taxonomy" id="2772509"/>
    <lineage>
        <taxon>Bacteria</taxon>
        <taxon>Bacillati</taxon>
        <taxon>Bacillota</taxon>
        <taxon>Bacilli</taxon>
        <taxon>Bacillales</taxon>
        <taxon>Paenibacillaceae</taxon>
        <taxon>Paenibacillus</taxon>
    </lineage>
</organism>
<dbReference type="Gene3D" id="1.10.10.60">
    <property type="entry name" value="Homeodomain-like"/>
    <property type="match status" value="2"/>
</dbReference>
<proteinExistence type="predicted"/>
<gene>
    <name evidence="5" type="ORF">IDH44_20825</name>
</gene>
<evidence type="ECO:0000313" key="6">
    <source>
        <dbReference type="Proteomes" id="UP000621560"/>
    </source>
</evidence>
<keyword evidence="2" id="KW-0238">DNA-binding</keyword>
<accession>A0A927BWK1</accession>
<evidence type="ECO:0000256" key="3">
    <source>
        <dbReference type="ARBA" id="ARBA00023163"/>
    </source>
</evidence>
<dbReference type="PANTHER" id="PTHR43280">
    <property type="entry name" value="ARAC-FAMILY TRANSCRIPTIONAL REGULATOR"/>
    <property type="match status" value="1"/>
</dbReference>
<keyword evidence="6" id="KW-1185">Reference proteome</keyword>
<sequence>MPFFSDPLRDHLDLPQGLPILVARTAGVSPPFQRLHRHTALEINAIAAGSGYYLINGVRYDFDEGDLVLINANDLHRAFETEGLVMDIVMVQPAYLSLEQRYDPELLLPLRELGSRLGHVIRPGHPAHARLMELVCDIKREYEARELHYEAVIRAQLVRLFAYAGRTFGSGEGREQPRTKGMETIRELLRLMEEQPSRPWTLAALAEAAHLSPSHLSALFVRFVGTSPMDYLIQLRLARAVELIETTDRKLIDIAGACGFRNLSNFNRLFKQHLGKPPSELRRAISAES</sequence>
<dbReference type="GO" id="GO:0003700">
    <property type="term" value="F:DNA-binding transcription factor activity"/>
    <property type="evidence" value="ECO:0007669"/>
    <property type="project" value="InterPro"/>
</dbReference>
<dbReference type="PROSITE" id="PS01124">
    <property type="entry name" value="HTH_ARAC_FAMILY_2"/>
    <property type="match status" value="1"/>
</dbReference>
<dbReference type="InterPro" id="IPR018060">
    <property type="entry name" value="HTH_AraC"/>
</dbReference>
<reference evidence="5" key="1">
    <citation type="submission" date="2020-09" db="EMBL/GenBank/DDBJ databases">
        <title>A novel bacterium of genus Paenibacillus, isolated from South China Sea.</title>
        <authorList>
            <person name="Huang H."/>
            <person name="Mo K."/>
            <person name="Hu Y."/>
        </authorList>
    </citation>
    <scope>NUCLEOTIDE SEQUENCE</scope>
    <source>
        <strain evidence="5">IB182496</strain>
    </source>
</reference>
<evidence type="ECO:0000259" key="4">
    <source>
        <dbReference type="PROSITE" id="PS01124"/>
    </source>
</evidence>
<dbReference type="SUPFAM" id="SSF46689">
    <property type="entry name" value="Homeodomain-like"/>
    <property type="match status" value="2"/>
</dbReference>
<evidence type="ECO:0000256" key="1">
    <source>
        <dbReference type="ARBA" id="ARBA00023015"/>
    </source>
</evidence>
<dbReference type="SUPFAM" id="SSF51215">
    <property type="entry name" value="Regulatory protein AraC"/>
    <property type="match status" value="1"/>
</dbReference>
<feature type="domain" description="HTH araC/xylS-type" evidence="4">
    <location>
        <begin position="186"/>
        <end position="284"/>
    </location>
</feature>
<dbReference type="Gene3D" id="2.60.120.10">
    <property type="entry name" value="Jelly Rolls"/>
    <property type="match status" value="1"/>
</dbReference>
<dbReference type="InterPro" id="IPR037923">
    <property type="entry name" value="HTH-like"/>
</dbReference>
<dbReference type="InterPro" id="IPR003313">
    <property type="entry name" value="AraC-bd"/>
</dbReference>
<dbReference type="Pfam" id="PF02311">
    <property type="entry name" value="AraC_binding"/>
    <property type="match status" value="1"/>
</dbReference>
<name>A0A927BWK1_9BACL</name>
<dbReference type="SMART" id="SM00342">
    <property type="entry name" value="HTH_ARAC"/>
    <property type="match status" value="1"/>
</dbReference>
<keyword evidence="1" id="KW-0805">Transcription regulation</keyword>
<dbReference type="Proteomes" id="UP000621560">
    <property type="component" value="Unassembled WGS sequence"/>
</dbReference>
<protein>
    <submittedName>
        <fullName evidence="5">Helix-turn-helix transcriptional regulator</fullName>
    </submittedName>
</protein>
<evidence type="ECO:0000256" key="2">
    <source>
        <dbReference type="ARBA" id="ARBA00023125"/>
    </source>
</evidence>
<evidence type="ECO:0000313" key="5">
    <source>
        <dbReference type="EMBL" id="MBD2847642.1"/>
    </source>
</evidence>
<keyword evidence="3" id="KW-0804">Transcription</keyword>
<dbReference type="EMBL" id="JACXIZ010000043">
    <property type="protein sequence ID" value="MBD2847642.1"/>
    <property type="molecule type" value="Genomic_DNA"/>
</dbReference>
<dbReference type="PANTHER" id="PTHR43280:SF28">
    <property type="entry name" value="HTH-TYPE TRANSCRIPTIONAL ACTIVATOR RHAS"/>
    <property type="match status" value="1"/>
</dbReference>
<comment type="caution">
    <text evidence="5">The sequence shown here is derived from an EMBL/GenBank/DDBJ whole genome shotgun (WGS) entry which is preliminary data.</text>
</comment>
<dbReference type="RefSeq" id="WP_190920749.1">
    <property type="nucleotide sequence ID" value="NZ_JACXIZ010000043.1"/>
</dbReference>
<dbReference type="GO" id="GO:0043565">
    <property type="term" value="F:sequence-specific DNA binding"/>
    <property type="evidence" value="ECO:0007669"/>
    <property type="project" value="InterPro"/>
</dbReference>
<dbReference type="InterPro" id="IPR014710">
    <property type="entry name" value="RmlC-like_jellyroll"/>
</dbReference>